<evidence type="ECO:0000313" key="2">
    <source>
        <dbReference type="EMBL" id="KAL1801559.1"/>
    </source>
</evidence>
<dbReference type="EMBL" id="JBHGVX010000001">
    <property type="protein sequence ID" value="KAL1801559.1"/>
    <property type="molecule type" value="Genomic_DNA"/>
</dbReference>
<dbReference type="GeneID" id="96082223"/>
<evidence type="ECO:0008006" key="4">
    <source>
        <dbReference type="Google" id="ProtNLM"/>
    </source>
</evidence>
<dbReference type="RefSeq" id="XP_069312143.1">
    <property type="nucleotide sequence ID" value="XM_069447244.1"/>
</dbReference>
<dbReference type="PANTHER" id="PTHR35179:SF1">
    <property type="entry name" value="INTEGRAL MEMBRANE PROTEIN"/>
    <property type="match status" value="1"/>
</dbReference>
<protein>
    <recommendedName>
        <fullName evidence="4">Geranylgeranyl pyrophosphate synthetase</fullName>
    </recommendedName>
</protein>
<gene>
    <name evidence="2" type="ORF">ACET3X_001901</name>
</gene>
<accession>A0ABR3V0F7</accession>
<comment type="caution">
    <text evidence="2">The sequence shown here is derived from an EMBL/GenBank/DDBJ whole genome shotgun (WGS) entry which is preliminary data.</text>
</comment>
<reference evidence="2 3" key="1">
    <citation type="submission" date="2024-09" db="EMBL/GenBank/DDBJ databases">
        <title>T2T genomes of carrot and Alternaria dauci and their utility for understanding host-pathogen interaction during carrot leaf blight disease.</title>
        <authorList>
            <person name="Liu W."/>
            <person name="Xu S."/>
            <person name="Ou C."/>
            <person name="Liu X."/>
            <person name="Zhuang F."/>
            <person name="Deng X.W."/>
        </authorList>
    </citation>
    <scope>NUCLEOTIDE SEQUENCE [LARGE SCALE GENOMIC DNA]</scope>
    <source>
        <strain evidence="2 3">A2016</strain>
    </source>
</reference>
<proteinExistence type="predicted"/>
<sequence length="450" mass="50974">MNQSAFLKDLELPPQPGYLGRPRSSSDPVFSKSLVHGKHYIDKNTGKREYGVPDLKPLAKQDSKERNSHMYINVNEDKIIWQGTFANIDASPDKISSAEGYTLVSSYSFMDEAKTIISVPGSPPVFKMPNAQDFPLRIAPDTGYHFMDEHAERAPKYQYEPAFQAVAVMSPDTRFNDVDIVINRTTILNLIRFLKGTSFQGFHLNLDFERNTLFIGRQVRNAKVRSAPNSYGRNFETALTESEIDGATSHHRMLKYKFGSLTLVVRHEADAYDPSIATPQDPDVPPNIHPDFTPSGHDVEAIQFDESQATVVIPQGKVVPQHQILELKSNASSRPLDQMWFGRTPTCCLGGKHNAVFGGTYKRRDIRVKGVTQKGDHTDNHKRFENWETDNQEVLRKLVTLLQLLRKTVEEKTEHRSAVLVAMSGDDMKIYETKKRVGALPKEIVDRFWD</sequence>
<feature type="region of interest" description="Disordered" evidence="1">
    <location>
        <begin position="1"/>
        <end position="27"/>
    </location>
</feature>
<dbReference type="PANTHER" id="PTHR35179">
    <property type="entry name" value="PROTEIN CBG02620"/>
    <property type="match status" value="1"/>
</dbReference>
<evidence type="ECO:0000313" key="3">
    <source>
        <dbReference type="Proteomes" id="UP001578633"/>
    </source>
</evidence>
<organism evidence="2 3">
    <name type="scientific">Alternaria dauci</name>
    <dbReference type="NCBI Taxonomy" id="48095"/>
    <lineage>
        <taxon>Eukaryota</taxon>
        <taxon>Fungi</taxon>
        <taxon>Dikarya</taxon>
        <taxon>Ascomycota</taxon>
        <taxon>Pezizomycotina</taxon>
        <taxon>Dothideomycetes</taxon>
        <taxon>Pleosporomycetidae</taxon>
        <taxon>Pleosporales</taxon>
        <taxon>Pleosporineae</taxon>
        <taxon>Pleosporaceae</taxon>
        <taxon>Alternaria</taxon>
        <taxon>Alternaria sect. Porri</taxon>
    </lineage>
</organism>
<name>A0ABR3V0F7_9PLEO</name>
<keyword evidence="3" id="KW-1185">Reference proteome</keyword>
<evidence type="ECO:0000256" key="1">
    <source>
        <dbReference type="SAM" id="MobiDB-lite"/>
    </source>
</evidence>
<dbReference type="Proteomes" id="UP001578633">
    <property type="component" value="Chromosome 1"/>
</dbReference>